<evidence type="ECO:0000313" key="1">
    <source>
        <dbReference type="EMBL" id="KAI8001090.1"/>
    </source>
</evidence>
<name>A0ACC0GJ50_9ERIC</name>
<accession>A0ACC0GJ50</accession>
<keyword evidence="2" id="KW-1185">Reference proteome</keyword>
<dbReference type="EMBL" id="CM045765">
    <property type="protein sequence ID" value="KAI8001090.1"/>
    <property type="molecule type" value="Genomic_DNA"/>
</dbReference>
<sequence length="208" mass="23458">MVQDSCAGDDEGKGEVHNFVTKRVGEFYSVALTKNHQQADTGTNMIHKGKNTRSRIVSKGILAGNSRNCYRGLVQVQSSADDAQNFLQCDSMLIGDNAAANTYPYIQENFFELLRDNDERHDMKYIDRLILNLDIQVKNRRANIEHEASISKIGDDQLFYFEQRGIESEKDMAAMISGFGRDVFNELPDEFCTEVKQLMNSKVEGSVG</sequence>
<organism evidence="1 2">
    <name type="scientific">Camellia lanceoleosa</name>
    <dbReference type="NCBI Taxonomy" id="1840588"/>
    <lineage>
        <taxon>Eukaryota</taxon>
        <taxon>Viridiplantae</taxon>
        <taxon>Streptophyta</taxon>
        <taxon>Embryophyta</taxon>
        <taxon>Tracheophyta</taxon>
        <taxon>Spermatophyta</taxon>
        <taxon>Magnoliopsida</taxon>
        <taxon>eudicotyledons</taxon>
        <taxon>Gunneridae</taxon>
        <taxon>Pentapetalae</taxon>
        <taxon>asterids</taxon>
        <taxon>Ericales</taxon>
        <taxon>Theaceae</taxon>
        <taxon>Camellia</taxon>
    </lineage>
</organism>
<dbReference type="Proteomes" id="UP001060215">
    <property type="component" value="Chromosome 8"/>
</dbReference>
<evidence type="ECO:0000313" key="2">
    <source>
        <dbReference type="Proteomes" id="UP001060215"/>
    </source>
</evidence>
<protein>
    <submittedName>
        <fullName evidence="1">Uncharacterized protein</fullName>
    </submittedName>
</protein>
<proteinExistence type="predicted"/>
<reference evidence="1 2" key="1">
    <citation type="journal article" date="2022" name="Plant J.">
        <title>Chromosome-level genome of Camellia lanceoleosa provides a valuable resource for understanding genome evolution and self-incompatibility.</title>
        <authorList>
            <person name="Gong W."/>
            <person name="Xiao S."/>
            <person name="Wang L."/>
            <person name="Liao Z."/>
            <person name="Chang Y."/>
            <person name="Mo W."/>
            <person name="Hu G."/>
            <person name="Li W."/>
            <person name="Zhao G."/>
            <person name="Zhu H."/>
            <person name="Hu X."/>
            <person name="Ji K."/>
            <person name="Xiang X."/>
            <person name="Song Q."/>
            <person name="Yuan D."/>
            <person name="Jin S."/>
            <person name="Zhang L."/>
        </authorList>
    </citation>
    <scope>NUCLEOTIDE SEQUENCE [LARGE SCALE GENOMIC DNA]</scope>
    <source>
        <strain evidence="1">SQ_2022a</strain>
    </source>
</reference>
<gene>
    <name evidence="1" type="ORF">LOK49_LG09G01580</name>
</gene>
<comment type="caution">
    <text evidence="1">The sequence shown here is derived from an EMBL/GenBank/DDBJ whole genome shotgun (WGS) entry which is preliminary data.</text>
</comment>